<dbReference type="EMBL" id="PEJP01000020">
    <property type="protein sequence ID" value="RYO64702.1"/>
    <property type="molecule type" value="Genomic_DNA"/>
</dbReference>
<dbReference type="AlphaFoldDB" id="A0A4Q4S4N8"/>
<evidence type="ECO:0000256" key="1">
    <source>
        <dbReference type="SAM" id="MobiDB-lite"/>
    </source>
</evidence>
<dbReference type="InterPro" id="IPR012942">
    <property type="entry name" value="SRR1-like"/>
</dbReference>
<sequence>MTPATFIPTSKSPRRNGNADQLGTILPIYPKTMDSQHSFRMPSISARETSIELTADVIDGLRHVSIVRNSSDKGIDDEENINSNLLDDLDDEDLEIVFGYRVNLITQENQHKCKPIYTRGLLNDVKLFVDQIREGFSIRPDQRGFQNLYGYGLNHNSYKIWRLDNNNRHSNFIQVEYLSRVEMHPEFQHRYGIHSDQIRALREYNKDSKDDCIDTPYTFITFHRQYLNEHQDTAKMQEYWAAMMHTKKLWKESSSRRKLREDFEETAKRCAPITQVVCFGLGALNLNKKFYHSAIQYMAVFSIIQTLNEVYRQTDSDRPAIKLVLQEPNYEIKDHQILKRLSNDGDNISFVSDPEGLLAIDAGTLVVTAFLPVQMPLVQIIADLFSKDPTEGPAAIICDIMTVDVEKREYSLSDRASPAVARFLTNHYEKAEDGFDDHRLEDELMADAYGDDWENRFYWLNWMDLWVRRIVTN</sequence>
<dbReference type="Proteomes" id="UP000293823">
    <property type="component" value="Unassembled WGS sequence"/>
</dbReference>
<evidence type="ECO:0000313" key="4">
    <source>
        <dbReference type="Proteomes" id="UP000293823"/>
    </source>
</evidence>
<dbReference type="OrthoDB" id="5230585at2759"/>
<comment type="caution">
    <text evidence="3">The sequence shown here is derived from an EMBL/GenBank/DDBJ whole genome shotgun (WGS) entry which is preliminary data.</text>
</comment>
<feature type="domain" description="SRR1-like" evidence="2">
    <location>
        <begin position="260"/>
        <end position="424"/>
    </location>
</feature>
<reference evidence="4" key="1">
    <citation type="journal article" date="2019" name="bioRxiv">
        <title>Genomics, evolutionary history and diagnostics of the Alternaria alternata species group including apple and Asian pear pathotypes.</title>
        <authorList>
            <person name="Armitage A.D."/>
            <person name="Cockerton H.M."/>
            <person name="Sreenivasaprasad S."/>
            <person name="Woodhall J.W."/>
            <person name="Lane C.R."/>
            <person name="Harrison R.J."/>
            <person name="Clarkson J.P."/>
        </authorList>
    </citation>
    <scope>NUCLEOTIDE SEQUENCE [LARGE SCALE GENOMIC DNA]</scope>
    <source>
        <strain evidence="4">RGR 97.0016</strain>
    </source>
</reference>
<accession>A0A4Q4S4N8</accession>
<evidence type="ECO:0000259" key="2">
    <source>
        <dbReference type="Pfam" id="PF07985"/>
    </source>
</evidence>
<dbReference type="PANTHER" id="PTHR42080:SF1">
    <property type="entry name" value="SRR1-LIKE DOMAIN-CONTAINING PROTEIN"/>
    <property type="match status" value="1"/>
</dbReference>
<evidence type="ECO:0000313" key="3">
    <source>
        <dbReference type="EMBL" id="RYO64702.1"/>
    </source>
</evidence>
<organism evidence="3 4">
    <name type="scientific">Alternaria arborescens</name>
    <dbReference type="NCBI Taxonomy" id="156630"/>
    <lineage>
        <taxon>Eukaryota</taxon>
        <taxon>Fungi</taxon>
        <taxon>Dikarya</taxon>
        <taxon>Ascomycota</taxon>
        <taxon>Pezizomycotina</taxon>
        <taxon>Dothideomycetes</taxon>
        <taxon>Pleosporomycetidae</taxon>
        <taxon>Pleosporales</taxon>
        <taxon>Pleosporineae</taxon>
        <taxon>Pleosporaceae</taxon>
        <taxon>Alternaria</taxon>
        <taxon>Alternaria sect. Alternaria</taxon>
    </lineage>
</organism>
<feature type="region of interest" description="Disordered" evidence="1">
    <location>
        <begin position="1"/>
        <end position="22"/>
    </location>
</feature>
<gene>
    <name evidence="3" type="ORF">AA0113_g5806</name>
</gene>
<dbReference type="Pfam" id="PF07985">
    <property type="entry name" value="SRR1"/>
    <property type="match status" value="1"/>
</dbReference>
<protein>
    <recommendedName>
        <fullName evidence="2">SRR1-like domain-containing protein</fullName>
    </recommendedName>
</protein>
<name>A0A4Q4S4N8_9PLEO</name>
<proteinExistence type="predicted"/>
<keyword evidence="4" id="KW-1185">Reference proteome</keyword>
<dbReference type="PANTHER" id="PTHR42080">
    <property type="entry name" value="SRR1 DOMAIN-CONTAINING PROTEIN"/>
    <property type="match status" value="1"/>
</dbReference>